<evidence type="ECO:0000313" key="4">
    <source>
        <dbReference type="Proteomes" id="UP000261212"/>
    </source>
</evidence>
<evidence type="ECO:0000313" key="3">
    <source>
        <dbReference type="EMBL" id="RGD74092.1"/>
    </source>
</evidence>
<proteinExistence type="predicted"/>
<organism evidence="3 4">
    <name type="scientific">Anaerofustis stercorihominis</name>
    <dbReference type="NCBI Taxonomy" id="214853"/>
    <lineage>
        <taxon>Bacteria</taxon>
        <taxon>Bacillati</taxon>
        <taxon>Bacillota</taxon>
        <taxon>Clostridia</taxon>
        <taxon>Eubacteriales</taxon>
        <taxon>Eubacteriaceae</taxon>
        <taxon>Anaerofustis</taxon>
    </lineage>
</organism>
<evidence type="ECO:0000256" key="1">
    <source>
        <dbReference type="SAM" id="MobiDB-lite"/>
    </source>
</evidence>
<feature type="transmembrane region" description="Helical" evidence="2">
    <location>
        <begin position="12"/>
        <end position="31"/>
    </location>
</feature>
<sequence length="306" mass="35117">MKPKTRQLIARIIVVVLAVLMVLGAVSPYIWGAEKYKTYTNEKLHVSMKLPSSAKKNMEKLSENAREFPVNFYLTARIVYGDIYEDTLSEKKLSKDELLREEVYIESQYTKDTWNDKKYITKYFKDILGDAKSEYSFEISKSKLSGIPAWKCYYKGKSAKSAGYYYLTVTNGGLYVLQLDCYLKSLSNYKGTINKIKDSYKITNLVIPDATEIAAKKKSLAAEKNKEAAVKEEQKEKETPKEETSPAEIQTEKEGESVFGYFLGGGILILIVGGIVIYVLRQKKYKNMKKKRKELRVKRKNNDKIE</sequence>
<accession>A0A3E3DXU9</accession>
<evidence type="ECO:0000256" key="2">
    <source>
        <dbReference type="SAM" id="Phobius"/>
    </source>
</evidence>
<keyword evidence="2" id="KW-1133">Transmembrane helix</keyword>
<feature type="transmembrane region" description="Helical" evidence="2">
    <location>
        <begin position="258"/>
        <end position="280"/>
    </location>
</feature>
<name>A0A3E3DXU9_9FIRM</name>
<dbReference type="EMBL" id="QUSM01000003">
    <property type="protein sequence ID" value="RGD74092.1"/>
    <property type="molecule type" value="Genomic_DNA"/>
</dbReference>
<protein>
    <submittedName>
        <fullName evidence="3">Uncharacterized protein</fullName>
    </submittedName>
</protein>
<feature type="region of interest" description="Disordered" evidence="1">
    <location>
        <begin position="225"/>
        <end position="251"/>
    </location>
</feature>
<comment type="caution">
    <text evidence="3">The sequence shown here is derived from an EMBL/GenBank/DDBJ whole genome shotgun (WGS) entry which is preliminary data.</text>
</comment>
<dbReference type="AlphaFoldDB" id="A0A3E3DXU9"/>
<reference evidence="3 4" key="1">
    <citation type="submission" date="2018-08" db="EMBL/GenBank/DDBJ databases">
        <title>A genome reference for cultivated species of the human gut microbiota.</title>
        <authorList>
            <person name="Zou Y."/>
            <person name="Xue W."/>
            <person name="Luo G."/>
        </authorList>
    </citation>
    <scope>NUCLEOTIDE SEQUENCE [LARGE SCALE GENOMIC DNA]</scope>
    <source>
        <strain evidence="3 4">AM25-6</strain>
    </source>
</reference>
<dbReference type="RefSeq" id="WP_117531937.1">
    <property type="nucleotide sequence ID" value="NZ_QUSM01000003.1"/>
</dbReference>
<keyword evidence="2" id="KW-0812">Transmembrane</keyword>
<dbReference type="Proteomes" id="UP000261212">
    <property type="component" value="Unassembled WGS sequence"/>
</dbReference>
<keyword evidence="2" id="KW-0472">Membrane</keyword>
<gene>
    <name evidence="3" type="ORF">DW687_04815</name>
</gene>